<keyword evidence="8" id="KW-0963">Cytoplasm</keyword>
<dbReference type="OrthoDB" id="10258608at2759"/>
<dbReference type="PROSITE" id="PS50190">
    <property type="entry name" value="SEC7"/>
    <property type="match status" value="1"/>
</dbReference>
<dbReference type="SUPFAM" id="SSF48425">
    <property type="entry name" value="Sec7 domain"/>
    <property type="match status" value="1"/>
</dbReference>
<evidence type="ECO:0000256" key="2">
    <source>
        <dbReference type="ARBA" id="ARBA00004222"/>
    </source>
</evidence>
<protein>
    <recommendedName>
        <fullName evidence="15">Golgi-specific brefeldin A-resistance guanine nucleotide exchange factor 1</fullName>
    </recommendedName>
</protein>
<evidence type="ECO:0000256" key="7">
    <source>
        <dbReference type="ARBA" id="ARBA00022448"/>
    </source>
</evidence>
<dbReference type="GO" id="GO:0015031">
    <property type="term" value="P:protein transport"/>
    <property type="evidence" value="ECO:0007669"/>
    <property type="project" value="UniProtKB-KW"/>
</dbReference>
<evidence type="ECO:0000256" key="10">
    <source>
        <dbReference type="ARBA" id="ARBA00022658"/>
    </source>
</evidence>
<dbReference type="InterPro" id="IPR023394">
    <property type="entry name" value="Sec7_C_sf"/>
</dbReference>
<dbReference type="GO" id="GO:0016020">
    <property type="term" value="C:membrane"/>
    <property type="evidence" value="ECO:0007669"/>
    <property type="project" value="UniProtKB-SubCell"/>
</dbReference>
<evidence type="ECO:0000256" key="16">
    <source>
        <dbReference type="SAM" id="MobiDB-lite"/>
    </source>
</evidence>
<evidence type="ECO:0000313" key="19">
    <source>
        <dbReference type="Proteomes" id="UP000606786"/>
    </source>
</evidence>
<dbReference type="InterPro" id="IPR056604">
    <property type="entry name" value="GBF1-like_TPR"/>
</dbReference>
<evidence type="ECO:0000256" key="11">
    <source>
        <dbReference type="ARBA" id="ARBA00022677"/>
    </source>
</evidence>
<keyword evidence="11" id="KW-0551">Lipid droplet</keyword>
<organism evidence="18 19">
    <name type="scientific">Ceratitis capitata</name>
    <name type="common">Mediterranean fruit fly</name>
    <name type="synonym">Tephritis capitata</name>
    <dbReference type="NCBI Taxonomy" id="7213"/>
    <lineage>
        <taxon>Eukaryota</taxon>
        <taxon>Metazoa</taxon>
        <taxon>Ecdysozoa</taxon>
        <taxon>Arthropoda</taxon>
        <taxon>Hexapoda</taxon>
        <taxon>Insecta</taxon>
        <taxon>Pterygota</taxon>
        <taxon>Neoptera</taxon>
        <taxon>Endopterygota</taxon>
        <taxon>Diptera</taxon>
        <taxon>Brachycera</taxon>
        <taxon>Muscomorpha</taxon>
        <taxon>Tephritoidea</taxon>
        <taxon>Tephritidae</taxon>
        <taxon>Ceratitis</taxon>
        <taxon>Ceratitis</taxon>
    </lineage>
</organism>
<evidence type="ECO:0000256" key="12">
    <source>
        <dbReference type="ARBA" id="ARBA00022927"/>
    </source>
</evidence>
<keyword evidence="12" id="KW-0653">Protein transport</keyword>
<feature type="compositionally biased region" description="Low complexity" evidence="16">
    <location>
        <begin position="1341"/>
        <end position="1374"/>
    </location>
</feature>
<dbReference type="Proteomes" id="UP000606786">
    <property type="component" value="Unassembled WGS sequence"/>
</dbReference>
<dbReference type="Pfam" id="PF01369">
    <property type="entry name" value="Sec7"/>
    <property type="match status" value="1"/>
</dbReference>
<comment type="subcellular location">
    <subcellularLocation>
        <location evidence="4">Cytoplasm</location>
    </subcellularLocation>
    <subcellularLocation>
        <location evidence="3">Endoplasmic reticulum-Golgi intermediate compartment</location>
    </subcellularLocation>
    <subcellularLocation>
        <location evidence="2">Golgi apparatus</location>
        <location evidence="2">cis-Golgi network</location>
    </subcellularLocation>
    <subcellularLocation>
        <location evidence="6">Golgi apparatus</location>
        <location evidence="6">trans-Golgi network</location>
    </subcellularLocation>
    <subcellularLocation>
        <location evidence="5">Lipid droplet</location>
    </subcellularLocation>
    <subcellularLocation>
        <location evidence="1">Membrane</location>
        <topology evidence="1">Peripheral membrane protein</topology>
    </subcellularLocation>
</comment>
<proteinExistence type="predicted"/>
<dbReference type="GO" id="GO:0005793">
    <property type="term" value="C:endoplasmic reticulum-Golgi intermediate compartment"/>
    <property type="evidence" value="ECO:0007669"/>
    <property type="project" value="UniProtKB-SubCell"/>
</dbReference>
<dbReference type="PANTHER" id="PTHR10663">
    <property type="entry name" value="GUANYL-NUCLEOTIDE EXCHANGE FACTOR"/>
    <property type="match status" value="1"/>
</dbReference>
<dbReference type="Gene3D" id="1.10.1000.11">
    <property type="entry name" value="Arf Nucleotide-binding Site Opener,domain 2"/>
    <property type="match status" value="1"/>
</dbReference>
<keyword evidence="13" id="KW-0333">Golgi apparatus</keyword>
<comment type="caution">
    <text evidence="18">The sequence shown here is derived from an EMBL/GenBank/DDBJ whole genome shotgun (WGS) entry which is preliminary data.</text>
</comment>
<evidence type="ECO:0000256" key="8">
    <source>
        <dbReference type="ARBA" id="ARBA00022490"/>
    </source>
</evidence>
<dbReference type="GO" id="GO:0010256">
    <property type="term" value="P:endomembrane system organization"/>
    <property type="evidence" value="ECO:0007669"/>
    <property type="project" value="UniProtKB-ARBA"/>
</dbReference>
<evidence type="ECO:0000256" key="13">
    <source>
        <dbReference type="ARBA" id="ARBA00023034"/>
    </source>
</evidence>
<evidence type="ECO:0000256" key="4">
    <source>
        <dbReference type="ARBA" id="ARBA00004496"/>
    </source>
</evidence>
<evidence type="ECO:0000256" key="9">
    <source>
        <dbReference type="ARBA" id="ARBA00022553"/>
    </source>
</evidence>
<sequence>MTLPGNGIFVVREQMSTLMTAMRRGSRWNSTAYVDEEKDGLMKLFVNLKEILKGVEDLRLIDPNIFLAPFLEVIRTDETTGAVTSLALEAINEFLSSGLIDPTSTNLAVTVENIVDAVTHARFMGTDQSSDGVTLFCVVEVLHTLMRSPEGSVLSNEAVCEVMLSCFKICFEPRLNELLRRYAKKALKDMVWLLFMRLPQFSEDRNAANILRKFQMIATTMDQNKNKQRKKVTKVAQTIAKSEIERKLSATAAIDPQSPHLHVPHAKGLPLATTPATPAGNILDMQGKITQTPTTAPVSTDVDGTTEPTINIEHCDDQSDGVESDTQAQPLIGAEQQNSEASASLAIPTTDGEEAALQSNGVGSSEYINSVGVRFTQQNSIDGSEGSASLQPYGLPCIQELFRFLILLCNPLDKQNTDTMIHMGLSLLTVAFKVGADNIGKYDTLLELVKDDLCRNLFAVSISRTDILSIYNKKCRLSFQLMNSERLTIFAADLQLCFLVFESLRGHLKFQMEAYLKKLSEIIASDSPKTPYEMRELALDNLLQLWRIPGFVSELYINYDCDLYCTDLFEGLVNLLSKYTLSATNAVYSTHIISLDTLTSVIENIEQNCIASKNVSNEDGTTGVGVTSSSRHSRHNSELEGIIIDGNNDDNKSVVENISKFINSSSRLRLGAGGVPNVGLTREYLTNVKEKKRVLTQGTELFNQRPDKGIQYLQEHGILSAQLDPMEVALFLRENPGLDKKMIGEYISKKKNVDSKILMNFVDSFDFAGLRVDQALRLYLETFRLPGEAPLIFLVLEHFADHWHKQNNEPFANTDAAFSLAYAIIMLNMDQHNSNAKRLNVPMTQEDFLKNLRGLNGGIDFDQEMLSTVFNAIKNEEIVMPAEQTGLVRENYLWKVLLRRGVGPDGAFKYVQDAAYDLEVFNLLWGASLSALSFMFDKSSENGYQRILAGFTKCAGIAAHYNLHANFDALILTLCKFTTLSNLSQPEAPTVSNNELTQSVNFGFNGKAQAAMRTVFALVHDYGDCLREGWKHILELFLQLFRLKLLPKSLIEVEDFCEENGKTQLKLEKPSQKQEASLFSSLYSYLSSEGQREPTYDEQEFIKMGKKCIKECQLDQMIQESKFVQLESLQELLRNLLVLIKPPTAHKLDESAAPYAEDVVVFWMELLVKIVIQNRDRMVGLWPDVRDRIYLLLIGATTFDYEYLLNRSIVAVLKLAIYLMRNEELCPIVLQSLKMLLTLKSPVILRISRQISTGVYELLKTSAQNIHSEQDWQIIFTILECVGAGAVPPEFVDTNLPQLPAELAGGVVGVAASLDGALSSEEDSGLPDRGYLSDTDASGKQQQQQQPQQTQEQQQQQSQRTNSTTNSSFPSSPTAENWILVNKDSDLSTQSRPQSPPTAIAASLSAPATAASPLIYNCKLGEHSPIALFKCWDSLAFIVRNVAHITPYNFESCVCCIRTFVECCRDGGIAQRRKLEAELSARTANANTAAAQRRKVSVKRNEREAQRKANAGGDYYGQDQRSGDPKEEDLRQRYETLSIQLIDLMYTLYTRTAQIFRWWAEEECAVPQCSALWAQGWCPLLQGIGRLAMDRRREVRTYAISCLQQRALLVHDLQTLSGVEWASCFKQVLFPLLNELLPESASVAHLEIVLLEESRIRTATIMSKVFLHHLTPLIELGTAFNELWVDILDYIEKFMKVGSDMLSEQMQEILKNMLLVMHSVRVFHNDDGTLQLALWDLTWKRIGEFLPNIKEELFHDEDKRAQVMSVTNAASPPPPPAAAAAAAEIPTSANSNAAIKTTADTQQPVLLPPTPLMLPGDIQTYSATTFAGETAAATAAHTQRPHSADLLTSTQRRIGESTSPRHSLAASPITTNPLLLVSDAPILVRPVPSSAAKTVVETSTQPLVVPTVATPAILPDLVHDTTQVGAHLPVAVEKQTDSASITVQQPLVVNNTVQSNIYSSYSYAIELPETPPVAAITHAEHQQHEQQQQQQQQHQQQQQLHQQHTDYAAAQTLVSQQYQFQEQLFQQLQQQQQHTLYNQHSLEGQRSVTMPHTADGQQLGQQQQSVVDHKPVDNVPIPSNQQQQQSYYTSAPYVAMQNLKSQQQQQQQLQLQTNPAIVSSFATQPMQYHPTLQQQQQQQLQQQSGEMDIYQEYLKNPYNLSASSGRAELSTPSTTLTNVFAASPASYFNASVDPSSIPPGSEMLYGQP</sequence>
<reference evidence="18" key="1">
    <citation type="submission" date="2020-11" db="EMBL/GenBank/DDBJ databases">
        <authorList>
            <person name="Whitehead M."/>
        </authorList>
    </citation>
    <scope>NUCLEOTIDE SEQUENCE</scope>
    <source>
        <strain evidence="18">EGII</strain>
    </source>
</reference>
<dbReference type="Gene3D" id="1.10.220.20">
    <property type="match status" value="1"/>
</dbReference>
<dbReference type="GO" id="GO:0005085">
    <property type="term" value="F:guanyl-nucleotide exchange factor activity"/>
    <property type="evidence" value="ECO:0007669"/>
    <property type="project" value="UniProtKB-KW"/>
</dbReference>
<evidence type="ECO:0000256" key="15">
    <source>
        <dbReference type="ARBA" id="ARBA00069794"/>
    </source>
</evidence>
<dbReference type="Pfam" id="PF23325">
    <property type="entry name" value="TPR_28"/>
    <property type="match status" value="1"/>
</dbReference>
<gene>
    <name evidence="18" type="ORF">CCAP1982_LOCUS20030</name>
</gene>
<evidence type="ECO:0000259" key="17">
    <source>
        <dbReference type="PROSITE" id="PS50190"/>
    </source>
</evidence>
<dbReference type="GO" id="GO:0005811">
    <property type="term" value="C:lipid droplet"/>
    <property type="evidence" value="ECO:0007669"/>
    <property type="project" value="UniProtKB-SubCell"/>
</dbReference>
<evidence type="ECO:0000313" key="18">
    <source>
        <dbReference type="EMBL" id="CAD7011918.1"/>
    </source>
</evidence>
<dbReference type="PANTHER" id="PTHR10663:SF388">
    <property type="entry name" value="GOLGI-SPECIFIC BREFELDIN A-RESISTANCE GUANINE NUCLEOTIDE EXCHANGE FACTOR 1"/>
    <property type="match status" value="1"/>
</dbReference>
<dbReference type="GO" id="GO:0032012">
    <property type="term" value="P:regulation of ARF protein signal transduction"/>
    <property type="evidence" value="ECO:0007669"/>
    <property type="project" value="InterPro"/>
</dbReference>
<feature type="region of interest" description="Disordered" evidence="16">
    <location>
        <begin position="1318"/>
        <end position="1375"/>
    </location>
</feature>
<keyword evidence="7" id="KW-0813">Transport</keyword>
<accession>A0A811V6Y3</accession>
<dbReference type="InterPro" id="IPR035999">
    <property type="entry name" value="Sec7_dom_sf"/>
</dbReference>
<keyword evidence="9" id="KW-0597">Phosphoprotein</keyword>
<dbReference type="FunFam" id="1.10.1000.11:FF:000007">
    <property type="entry name" value="Golgi-specific brefeldin A-resistance guanine nucleotide exchange factor 1"/>
    <property type="match status" value="1"/>
</dbReference>
<dbReference type="CDD" id="cd00171">
    <property type="entry name" value="Sec7"/>
    <property type="match status" value="1"/>
</dbReference>
<dbReference type="GO" id="GO:0005794">
    <property type="term" value="C:Golgi apparatus"/>
    <property type="evidence" value="ECO:0007669"/>
    <property type="project" value="UniProtKB-SubCell"/>
</dbReference>
<dbReference type="GO" id="GO:0016197">
    <property type="term" value="P:endosomal transport"/>
    <property type="evidence" value="ECO:0007669"/>
    <property type="project" value="UniProtKB-ARBA"/>
</dbReference>
<evidence type="ECO:0000256" key="5">
    <source>
        <dbReference type="ARBA" id="ARBA00004502"/>
    </source>
</evidence>
<dbReference type="Pfam" id="PF12783">
    <property type="entry name" value="Sec7-like_HUS"/>
    <property type="match status" value="1"/>
</dbReference>
<dbReference type="InterPro" id="IPR000904">
    <property type="entry name" value="Sec7_dom"/>
</dbReference>
<evidence type="ECO:0000256" key="3">
    <source>
        <dbReference type="ARBA" id="ARBA00004399"/>
    </source>
</evidence>
<dbReference type="EMBL" id="CAJHJT010000056">
    <property type="protein sequence ID" value="CAD7011918.1"/>
    <property type="molecule type" value="Genomic_DNA"/>
</dbReference>
<evidence type="ECO:0000256" key="1">
    <source>
        <dbReference type="ARBA" id="ARBA00004170"/>
    </source>
</evidence>
<evidence type="ECO:0000256" key="14">
    <source>
        <dbReference type="ARBA" id="ARBA00023136"/>
    </source>
</evidence>
<feature type="domain" description="SEC7" evidence="17">
    <location>
        <begin position="684"/>
        <end position="876"/>
    </location>
</feature>
<keyword evidence="19" id="KW-1185">Reference proteome</keyword>
<name>A0A811V6Y3_CERCA</name>
<dbReference type="InterPro" id="IPR032691">
    <property type="entry name" value="Mon2/Sec7/BIG1-like_HUS"/>
</dbReference>
<keyword evidence="10" id="KW-0344">Guanine-nucleotide releasing factor</keyword>
<evidence type="ECO:0000256" key="6">
    <source>
        <dbReference type="ARBA" id="ARBA00004601"/>
    </source>
</evidence>
<dbReference type="SMART" id="SM00222">
    <property type="entry name" value="Sec7"/>
    <property type="match status" value="1"/>
</dbReference>
<feature type="region of interest" description="Disordered" evidence="16">
    <location>
        <begin position="1978"/>
        <end position="2004"/>
    </location>
</feature>
<feature type="region of interest" description="Disordered" evidence="16">
    <location>
        <begin position="1486"/>
        <end position="1527"/>
    </location>
</feature>
<dbReference type="FunFam" id="1.10.220.20:FF:000004">
    <property type="entry name" value="Golgi-specific brefeldin A-resistance guanine nucleotide exchange factor 1"/>
    <property type="match status" value="1"/>
</dbReference>
<keyword evidence="14" id="KW-0472">Membrane</keyword>
<feature type="compositionally biased region" description="Low complexity" evidence="16">
    <location>
        <begin position="1985"/>
        <end position="2002"/>
    </location>
</feature>